<dbReference type="GO" id="GO:0005524">
    <property type="term" value="F:ATP binding"/>
    <property type="evidence" value="ECO:0007669"/>
    <property type="project" value="UniProtKB-UniRule"/>
</dbReference>
<dbReference type="Proteomes" id="UP000297597">
    <property type="component" value="Unassembled WGS sequence"/>
</dbReference>
<comment type="similarity">
    <text evidence="11">Belongs to the DisA family.</text>
</comment>
<dbReference type="InterPro" id="IPR010994">
    <property type="entry name" value="RuvA_2-like"/>
</dbReference>
<dbReference type="FunFam" id="3.40.1700.10:FF:000001">
    <property type="entry name" value="DNA integrity scanning protein DisA"/>
    <property type="match status" value="1"/>
</dbReference>
<dbReference type="GO" id="GO:0106408">
    <property type="term" value="F:diadenylate cyclase activity"/>
    <property type="evidence" value="ECO:0007669"/>
    <property type="project" value="UniProtKB-EC"/>
</dbReference>
<dbReference type="Pfam" id="PF02457">
    <property type="entry name" value="DAC"/>
    <property type="match status" value="1"/>
</dbReference>
<proteinExistence type="inferred from homology"/>
<keyword evidence="4 11" id="KW-0548">Nucleotidyltransferase</keyword>
<dbReference type="EC" id="2.7.7.85" evidence="11"/>
<keyword evidence="14" id="KW-1185">Reference proteome</keyword>
<dbReference type="GO" id="GO:0006281">
    <property type="term" value="P:DNA repair"/>
    <property type="evidence" value="ECO:0007669"/>
    <property type="project" value="UniProtKB-UniRule"/>
</dbReference>
<dbReference type="HAMAP" id="MF_01438">
    <property type="entry name" value="DisA"/>
    <property type="match status" value="1"/>
</dbReference>
<evidence type="ECO:0000256" key="11">
    <source>
        <dbReference type="HAMAP-Rule" id="MF_01438"/>
    </source>
</evidence>
<keyword evidence="5 11" id="KW-0547">Nucleotide-binding</keyword>
<dbReference type="SUPFAM" id="SSF143597">
    <property type="entry name" value="YojJ-like"/>
    <property type="match status" value="1"/>
</dbReference>
<comment type="catalytic activity">
    <reaction evidence="1 11">
        <text>2 ATP = 3',3'-c-di-AMP + 2 diphosphate</text>
        <dbReference type="Rhea" id="RHEA:35655"/>
        <dbReference type="ChEBI" id="CHEBI:30616"/>
        <dbReference type="ChEBI" id="CHEBI:33019"/>
        <dbReference type="ChEBI" id="CHEBI:71500"/>
        <dbReference type="EC" id="2.7.7.85"/>
    </reaction>
</comment>
<comment type="caution">
    <text evidence="13">The sequence shown here is derived from an EMBL/GenBank/DDBJ whole genome shotgun (WGS) entry which is preliminary data.</text>
</comment>
<feature type="binding site" evidence="11">
    <location>
        <position position="98"/>
    </location>
    <ligand>
        <name>ATP</name>
        <dbReference type="ChEBI" id="CHEBI:30616"/>
    </ligand>
</feature>
<protein>
    <recommendedName>
        <fullName evidence="11">DNA integrity scanning protein DisA</fullName>
    </recommendedName>
    <alternativeName>
        <fullName evidence="11">Cyclic di-AMP synthase</fullName>
        <shortName evidence="11">c-di-AMP synthase</shortName>
    </alternativeName>
    <alternativeName>
        <fullName evidence="11">Diadenylate cyclase</fullName>
        <ecNumber evidence="11">2.7.7.85</ecNumber>
    </alternativeName>
</protein>
<evidence type="ECO:0000256" key="6">
    <source>
        <dbReference type="ARBA" id="ARBA00022763"/>
    </source>
</evidence>
<dbReference type="InterPro" id="IPR050338">
    <property type="entry name" value="DisA"/>
</dbReference>
<accession>A0A4Y7RKY4</accession>
<keyword evidence="10 11" id="KW-0234">DNA repair</keyword>
<dbReference type="AlphaFoldDB" id="A0A4Y7RKY4"/>
<keyword evidence="7 11" id="KW-0067">ATP-binding</keyword>
<dbReference type="GO" id="GO:0003677">
    <property type="term" value="F:DNA binding"/>
    <property type="evidence" value="ECO:0007669"/>
    <property type="project" value="UniProtKB-UniRule"/>
</dbReference>
<dbReference type="PANTHER" id="PTHR34185:SF3">
    <property type="entry name" value="DNA INTEGRITY SCANNING PROTEIN DISA"/>
    <property type="match status" value="1"/>
</dbReference>
<dbReference type="InterPro" id="IPR036888">
    <property type="entry name" value="DNA_integrity_DisA_N_sf"/>
</dbReference>
<evidence type="ECO:0000256" key="10">
    <source>
        <dbReference type="ARBA" id="ARBA00023204"/>
    </source>
</evidence>
<dbReference type="Pfam" id="PF10635">
    <property type="entry name" value="DisA-linker"/>
    <property type="match status" value="1"/>
</dbReference>
<evidence type="ECO:0000256" key="1">
    <source>
        <dbReference type="ARBA" id="ARBA00000877"/>
    </source>
</evidence>
<dbReference type="GO" id="GO:0004016">
    <property type="term" value="F:adenylate cyclase activity"/>
    <property type="evidence" value="ECO:0007669"/>
    <property type="project" value="TreeGrafter"/>
</dbReference>
<evidence type="ECO:0000313" key="13">
    <source>
        <dbReference type="EMBL" id="TEB09486.1"/>
    </source>
</evidence>
<evidence type="ECO:0000256" key="5">
    <source>
        <dbReference type="ARBA" id="ARBA00022741"/>
    </source>
</evidence>
<evidence type="ECO:0000256" key="8">
    <source>
        <dbReference type="ARBA" id="ARBA00022842"/>
    </source>
</evidence>
<dbReference type="Gene3D" id="3.40.1700.10">
    <property type="entry name" value="DNA integrity scanning protein, DisA, N-terminal domain"/>
    <property type="match status" value="1"/>
</dbReference>
<feature type="binding site" evidence="11">
    <location>
        <begin position="111"/>
        <end position="115"/>
    </location>
    <ligand>
        <name>ATP</name>
        <dbReference type="ChEBI" id="CHEBI:30616"/>
    </ligand>
</feature>
<feature type="binding site" evidence="11">
    <location>
        <position position="80"/>
    </location>
    <ligand>
        <name>ATP</name>
        <dbReference type="ChEBI" id="CHEBI:30616"/>
    </ligand>
</feature>
<comment type="cofactor">
    <cofactor evidence="2 11">
        <name>Mg(2+)</name>
        <dbReference type="ChEBI" id="CHEBI:18420"/>
    </cofactor>
</comment>
<dbReference type="Gene3D" id="1.20.1260.110">
    <property type="entry name" value="DNA integrity scanning linker region"/>
    <property type="match status" value="1"/>
</dbReference>
<keyword evidence="9 11" id="KW-0238">DNA-binding</keyword>
<dbReference type="InterPro" id="IPR018906">
    <property type="entry name" value="DNA_integrity_scan_DisA_link"/>
</dbReference>
<dbReference type="Gene3D" id="1.10.150.20">
    <property type="entry name" value="5' to 3' exonuclease, C-terminal subdomain"/>
    <property type="match status" value="1"/>
</dbReference>
<dbReference type="PROSITE" id="PS51794">
    <property type="entry name" value="DAC"/>
    <property type="match status" value="1"/>
</dbReference>
<comment type="function">
    <text evidence="11">Has also diadenylate cyclase activity, catalyzing the condensation of 2 ATP molecules into cyclic di-AMP (c-di-AMP). c-di-AMP acts as a signaling molecule that couples DNA integrity with progression of sporulation. The rise in c-di-AMP level generated by DisA while scanning the chromosome, operates as a positive signal that advances sporulation; upon encountering a lesion, the DisA focus arrests at the damaged site and halts c-di-AMP synthesis.</text>
</comment>
<reference evidence="13 14" key="1">
    <citation type="journal article" date="2018" name="Environ. Microbiol.">
        <title>Novel energy conservation strategies and behaviour of Pelotomaculum schinkii driving syntrophic propionate catabolism.</title>
        <authorList>
            <person name="Hidalgo-Ahumada C.A.P."/>
            <person name="Nobu M.K."/>
            <person name="Narihiro T."/>
            <person name="Tamaki H."/>
            <person name="Liu W.T."/>
            <person name="Kamagata Y."/>
            <person name="Stams A.J.M."/>
            <person name="Imachi H."/>
            <person name="Sousa D.Z."/>
        </authorList>
    </citation>
    <scope>NUCLEOTIDE SEQUENCE [LARGE SCALE GENOMIC DNA]</scope>
    <source>
        <strain evidence="13 14">MGP</strain>
    </source>
</reference>
<dbReference type="EMBL" id="QFFZ01000046">
    <property type="protein sequence ID" value="TEB09486.1"/>
    <property type="molecule type" value="Genomic_DNA"/>
</dbReference>
<keyword evidence="6 11" id="KW-0227">DNA damage</keyword>
<organism evidence="13 14">
    <name type="scientific">Pelotomaculum propionicicum</name>
    <dbReference type="NCBI Taxonomy" id="258475"/>
    <lineage>
        <taxon>Bacteria</taxon>
        <taxon>Bacillati</taxon>
        <taxon>Bacillota</taxon>
        <taxon>Clostridia</taxon>
        <taxon>Eubacteriales</taxon>
        <taxon>Desulfotomaculaceae</taxon>
        <taxon>Pelotomaculum</taxon>
    </lineage>
</organism>
<keyword evidence="8 11" id="KW-0460">Magnesium</keyword>
<evidence type="ECO:0000256" key="9">
    <source>
        <dbReference type="ARBA" id="ARBA00023125"/>
    </source>
</evidence>
<evidence type="ECO:0000259" key="12">
    <source>
        <dbReference type="PROSITE" id="PS51794"/>
    </source>
</evidence>
<evidence type="ECO:0000256" key="4">
    <source>
        <dbReference type="ARBA" id="ARBA00022695"/>
    </source>
</evidence>
<gene>
    <name evidence="11 13" type="primary">disA</name>
    <name evidence="13" type="ORF">Pmgp_03086</name>
</gene>
<feature type="domain" description="DAC" evidence="12">
    <location>
        <begin position="13"/>
        <end position="151"/>
    </location>
</feature>
<dbReference type="PANTHER" id="PTHR34185">
    <property type="entry name" value="DIADENYLATE CYCLASE"/>
    <property type="match status" value="1"/>
</dbReference>
<evidence type="ECO:0000256" key="3">
    <source>
        <dbReference type="ARBA" id="ARBA00022679"/>
    </source>
</evidence>
<comment type="function">
    <text evidence="11">Participates in a DNA-damage check-point that is active prior to asymmetric division when DNA is damaged. DisA forms globular foci that rapidly scan along the chromosomes during sporulation, searching for lesions. When a lesion is present, DisA pauses at the lesion site. This triggers a cellular response that culminates in a temporary block in sporulation initiation.</text>
</comment>
<dbReference type="SUPFAM" id="SSF47781">
    <property type="entry name" value="RuvA domain 2-like"/>
    <property type="match status" value="1"/>
</dbReference>
<dbReference type="InterPro" id="IPR023763">
    <property type="entry name" value="DNA_integrity_scanning_protein"/>
</dbReference>
<evidence type="ECO:0000256" key="7">
    <source>
        <dbReference type="ARBA" id="ARBA00022840"/>
    </source>
</evidence>
<evidence type="ECO:0000313" key="14">
    <source>
        <dbReference type="Proteomes" id="UP000297597"/>
    </source>
</evidence>
<name>A0A4Y7RKY4_9FIRM</name>
<dbReference type="InterPro" id="IPR038331">
    <property type="entry name" value="DisA_sf"/>
</dbReference>
<sequence length="364" mass="40832">MKEEKMEKTEKFEDRFIKVLRSVAPGTPLREGLENILRGKTGGLIVIGDTPEVMEITEGGFAINADFTPARLYELAKMDGAIILSKDARKILAANTQLVPDQNIPSSETGIRHRTAERVAKQTDTLVISISQRRGIITTYKGFFKYALKDLGVILTKANQAIQTLEKYRSVLDKVLLGLSALEFRDTVTLFDVAKAIQRVEMVLRVVKEIDRYISELGVEGRLITMQLEELVSNTEDEGLLVIQDYATTYGEKSPSSILNVIRSWPAEDILDLSLISRALGFPGSASILDQHVSPRGYRILEKIPRLPLPVIDNLVKTFGNLRNTLVASIEELDEVEGIGEVRARSIKEGLNRYRDQVLQEWHR</sequence>
<dbReference type="NCBIfam" id="NF010009">
    <property type="entry name" value="PRK13482.1"/>
    <property type="match status" value="1"/>
</dbReference>
<comment type="subunit">
    <text evidence="11">Homooctamer.</text>
</comment>
<evidence type="ECO:0000256" key="2">
    <source>
        <dbReference type="ARBA" id="ARBA00001946"/>
    </source>
</evidence>
<dbReference type="InterPro" id="IPR003390">
    <property type="entry name" value="DNA_integrity_scan_DisA_N"/>
</dbReference>
<keyword evidence="3 11" id="KW-0808">Transferase</keyword>